<dbReference type="Proteomes" id="UP000265926">
    <property type="component" value="Unassembled WGS sequence"/>
</dbReference>
<name>A0A399SZY2_9BACT</name>
<dbReference type="AlphaFoldDB" id="A0A399SZY2"/>
<gene>
    <name evidence="2" type="ORF">D1614_13160</name>
</gene>
<comment type="caution">
    <text evidence="2">The sequence shown here is derived from an EMBL/GenBank/DDBJ whole genome shotgun (WGS) entry which is preliminary data.</text>
</comment>
<protein>
    <submittedName>
        <fullName evidence="2">DUF4268 domain-containing protein</fullName>
    </submittedName>
</protein>
<feature type="domain" description="DUF4268" evidence="1">
    <location>
        <begin position="10"/>
        <end position="143"/>
    </location>
</feature>
<reference evidence="2 3" key="1">
    <citation type="submission" date="2018-08" db="EMBL/GenBank/DDBJ databases">
        <title>Pallidiluteibacterium maritimus gen. nov., sp. nov., isolated from coastal sediment.</title>
        <authorList>
            <person name="Zhou L.Y."/>
        </authorList>
    </citation>
    <scope>NUCLEOTIDE SEQUENCE [LARGE SCALE GENOMIC DNA]</scope>
    <source>
        <strain evidence="2 3">XSD2</strain>
    </source>
</reference>
<dbReference type="InterPro" id="IPR025364">
    <property type="entry name" value="DUF4268"/>
</dbReference>
<keyword evidence="3" id="KW-1185">Reference proteome</keyword>
<evidence type="ECO:0000313" key="3">
    <source>
        <dbReference type="Proteomes" id="UP000265926"/>
    </source>
</evidence>
<evidence type="ECO:0000259" key="1">
    <source>
        <dbReference type="Pfam" id="PF14088"/>
    </source>
</evidence>
<organism evidence="2 3">
    <name type="scientific">Maribellus luteus</name>
    <dbReference type="NCBI Taxonomy" id="2305463"/>
    <lineage>
        <taxon>Bacteria</taxon>
        <taxon>Pseudomonadati</taxon>
        <taxon>Bacteroidota</taxon>
        <taxon>Bacteroidia</taxon>
        <taxon>Marinilabiliales</taxon>
        <taxon>Prolixibacteraceae</taxon>
        <taxon>Maribellus</taxon>
    </lineage>
</organism>
<dbReference type="RefSeq" id="WP_119438423.1">
    <property type="nucleotide sequence ID" value="NZ_QWGR01000007.1"/>
</dbReference>
<accession>A0A399SZY2</accession>
<dbReference type="OrthoDB" id="1467516at2"/>
<dbReference type="Pfam" id="PF14088">
    <property type="entry name" value="DUF4268"/>
    <property type="match status" value="1"/>
</dbReference>
<proteinExistence type="predicted"/>
<evidence type="ECO:0000313" key="2">
    <source>
        <dbReference type="EMBL" id="RIJ47537.1"/>
    </source>
</evidence>
<sequence length="157" mass="19533">MYSKEEIKQLRVSFWEKFGQRCEIHPDLMFKKRKWILHRTKIKDVAFRFDVNRQNAQVILELGNRNENLRLRAFEFLERYKVVMEDGFEDGLIWEFFHEREDSNKQVCRIYTQLDGVDFHRQNQWPDIYNFYIENMLRLEDNFMSIRDLLQEELKQE</sequence>
<dbReference type="EMBL" id="QWGR01000007">
    <property type="protein sequence ID" value="RIJ47537.1"/>
    <property type="molecule type" value="Genomic_DNA"/>
</dbReference>